<gene>
    <name evidence="3" type="ORF">DM02DRAFT_675849</name>
</gene>
<sequence length="202" mass="21807">MSFRNLFSSITRSTLLLAFLAPHVARPQATQTISSYPAYQSLRACGQSCFYNEVKHDILGSNLKCCKQQYCADQADEQCYCREDLAPKATSWLSLCIDKRCSSPVDFTSAVNVYDSYCTRNRNVMVSPTMTTPPPTGTATEKPSQTVPTGTGLVTVVVTATSGAPWVGSPPGGTVLVLILVRPSNTDGTMVNSEKGCGHEQH</sequence>
<dbReference type="STRING" id="97972.A0A2V1DA21"/>
<feature type="region of interest" description="Disordered" evidence="1">
    <location>
        <begin position="128"/>
        <end position="148"/>
    </location>
</feature>
<organism evidence="3 4">
    <name type="scientific">Periconia macrospinosa</name>
    <dbReference type="NCBI Taxonomy" id="97972"/>
    <lineage>
        <taxon>Eukaryota</taxon>
        <taxon>Fungi</taxon>
        <taxon>Dikarya</taxon>
        <taxon>Ascomycota</taxon>
        <taxon>Pezizomycotina</taxon>
        <taxon>Dothideomycetes</taxon>
        <taxon>Pleosporomycetidae</taxon>
        <taxon>Pleosporales</taxon>
        <taxon>Massarineae</taxon>
        <taxon>Periconiaceae</taxon>
        <taxon>Periconia</taxon>
    </lineage>
</organism>
<dbReference type="OrthoDB" id="3793150at2759"/>
<evidence type="ECO:0000313" key="4">
    <source>
        <dbReference type="Proteomes" id="UP000244855"/>
    </source>
</evidence>
<protein>
    <recommendedName>
        <fullName evidence="5">Extracellular membrane protein CFEM domain-containing protein</fullName>
    </recommendedName>
</protein>
<feature type="chain" id="PRO_5016059400" description="Extracellular membrane protein CFEM domain-containing protein" evidence="2">
    <location>
        <begin position="26"/>
        <end position="202"/>
    </location>
</feature>
<evidence type="ECO:0000256" key="2">
    <source>
        <dbReference type="SAM" id="SignalP"/>
    </source>
</evidence>
<dbReference type="AlphaFoldDB" id="A0A2V1DA21"/>
<feature type="compositionally biased region" description="Low complexity" evidence="1">
    <location>
        <begin position="137"/>
        <end position="148"/>
    </location>
</feature>
<keyword evidence="4" id="KW-1185">Reference proteome</keyword>
<dbReference type="Proteomes" id="UP000244855">
    <property type="component" value="Unassembled WGS sequence"/>
</dbReference>
<feature type="signal peptide" evidence="2">
    <location>
        <begin position="1"/>
        <end position="25"/>
    </location>
</feature>
<name>A0A2V1DA21_9PLEO</name>
<reference evidence="3 4" key="1">
    <citation type="journal article" date="2018" name="Sci. Rep.">
        <title>Comparative genomics provides insights into the lifestyle and reveals functional heterogeneity of dark septate endophytic fungi.</title>
        <authorList>
            <person name="Knapp D.G."/>
            <person name="Nemeth J.B."/>
            <person name="Barry K."/>
            <person name="Hainaut M."/>
            <person name="Henrissat B."/>
            <person name="Johnson J."/>
            <person name="Kuo A."/>
            <person name="Lim J.H.P."/>
            <person name="Lipzen A."/>
            <person name="Nolan M."/>
            <person name="Ohm R.A."/>
            <person name="Tamas L."/>
            <person name="Grigoriev I.V."/>
            <person name="Spatafora J.W."/>
            <person name="Nagy L.G."/>
            <person name="Kovacs G.M."/>
        </authorList>
    </citation>
    <scope>NUCLEOTIDE SEQUENCE [LARGE SCALE GENOMIC DNA]</scope>
    <source>
        <strain evidence="3 4">DSE2036</strain>
    </source>
</reference>
<dbReference type="EMBL" id="KZ805515">
    <property type="protein sequence ID" value="PVH94932.1"/>
    <property type="molecule type" value="Genomic_DNA"/>
</dbReference>
<accession>A0A2V1DA21</accession>
<keyword evidence="2" id="KW-0732">Signal</keyword>
<evidence type="ECO:0008006" key="5">
    <source>
        <dbReference type="Google" id="ProtNLM"/>
    </source>
</evidence>
<proteinExistence type="predicted"/>
<evidence type="ECO:0000256" key="1">
    <source>
        <dbReference type="SAM" id="MobiDB-lite"/>
    </source>
</evidence>
<evidence type="ECO:0000313" key="3">
    <source>
        <dbReference type="EMBL" id="PVH94932.1"/>
    </source>
</evidence>